<reference evidence="1 2" key="1">
    <citation type="submission" date="2017-04" db="EMBL/GenBank/DDBJ databases">
        <authorList>
            <person name="Afonso C.L."/>
            <person name="Miller P.J."/>
            <person name="Scott M.A."/>
            <person name="Spackman E."/>
            <person name="Goraichik I."/>
            <person name="Dimitrov K.M."/>
            <person name="Suarez D.L."/>
            <person name="Swayne D.E."/>
        </authorList>
    </citation>
    <scope>NUCLEOTIDE SEQUENCE [LARGE SCALE GENOMIC DNA]</scope>
    <source>
        <strain evidence="1 2">DSM 11270</strain>
    </source>
</reference>
<dbReference type="Pfam" id="PF13552">
    <property type="entry name" value="DUF4127"/>
    <property type="match status" value="1"/>
</dbReference>
<dbReference type="EMBL" id="FWWT01000015">
    <property type="protein sequence ID" value="SMB88228.1"/>
    <property type="molecule type" value="Genomic_DNA"/>
</dbReference>
<keyword evidence="2" id="KW-1185">Reference proteome</keyword>
<protein>
    <recommendedName>
        <fullName evidence="3">DUF4127 family protein</fullName>
    </recommendedName>
</protein>
<dbReference type="AlphaFoldDB" id="A0A1W1V4F6"/>
<gene>
    <name evidence="1" type="ORF">SAMN00017405_1861</name>
</gene>
<dbReference type="STRING" id="656914.SAMN00017405_1861"/>
<evidence type="ECO:0008006" key="3">
    <source>
        <dbReference type="Google" id="ProtNLM"/>
    </source>
</evidence>
<proteinExistence type="predicted"/>
<evidence type="ECO:0000313" key="2">
    <source>
        <dbReference type="Proteomes" id="UP000192731"/>
    </source>
</evidence>
<dbReference type="OrthoDB" id="9789552at2"/>
<evidence type="ECO:0000313" key="1">
    <source>
        <dbReference type="EMBL" id="SMB88228.1"/>
    </source>
</evidence>
<dbReference type="InterPro" id="IPR025394">
    <property type="entry name" value="DUF4127"/>
</dbReference>
<organism evidence="1 2">
    <name type="scientific">Desulfonispora thiosulfatigenes DSM 11270</name>
    <dbReference type="NCBI Taxonomy" id="656914"/>
    <lineage>
        <taxon>Bacteria</taxon>
        <taxon>Bacillati</taxon>
        <taxon>Bacillota</taxon>
        <taxon>Clostridia</taxon>
        <taxon>Eubacteriales</taxon>
        <taxon>Peptococcaceae</taxon>
        <taxon>Desulfonispora</taxon>
    </lineage>
</organism>
<sequence length="542" mass="62800">MKKKFLITLLPLILIFSIVSLYCLLPKKPVEIALIPLDSRPCNTQYAQILGTMGNLKISIPYSDLDNYLEKANKEQLWQWLAYKAEETDNIIINTTELFNGGLIESRNPDSYNTLNDDLKRLEDFCRKHPDHNIMVITILPRLLPSQFTDMWEYKWPLSHYASELDKAYIQGEKIAPPKNIPSSVLSEYLSIYENAQNLTTQLISLAKEGIFDTYLIGQDDAEEYGLTNKLVRDLEKDFGGNVHFVYGADELTLLALTKFYLAKPQETFKLNYINEELKKEFLPFEAITLENVVNNKLKFLEVETNLDSNHQEVSSNNPKDNFNTAEVNYSKANKIVINNNQIVYNDLEKRDFLLQEIARHTGYLGIMDVVYTNRGDSDLYLDLIEENLLKNIEGYAGWNTASNTIGTELAHFYFYQHLKDNYKHYTKEAKIKALESYLEFKYLRFAEDFIFQGILQSELNEILKAQGLDPFSLENHKQQTEEILQKLFIPYQQELAKQLLGEYSIGEINFIVKKIDSEIKLPWARTFEAKVNVSVDLEVTK</sequence>
<accession>A0A1W1V4F6</accession>
<name>A0A1W1V4F6_DESTI</name>
<dbReference type="RefSeq" id="WP_084052840.1">
    <property type="nucleotide sequence ID" value="NZ_FWWT01000015.1"/>
</dbReference>
<dbReference type="Proteomes" id="UP000192731">
    <property type="component" value="Unassembled WGS sequence"/>
</dbReference>